<feature type="compositionally biased region" description="Basic residues" evidence="3">
    <location>
        <begin position="475"/>
        <end position="484"/>
    </location>
</feature>
<dbReference type="PROSITE" id="PS51898">
    <property type="entry name" value="TYR_RECOMBINASE"/>
    <property type="match status" value="1"/>
</dbReference>
<feature type="domain" description="Tyr recombinase" evidence="4">
    <location>
        <begin position="172"/>
        <end position="462"/>
    </location>
</feature>
<organism evidence="6 7">
    <name type="scientific">Actinoplanes lobatus</name>
    <dbReference type="NCBI Taxonomy" id="113568"/>
    <lineage>
        <taxon>Bacteria</taxon>
        <taxon>Bacillati</taxon>
        <taxon>Actinomycetota</taxon>
        <taxon>Actinomycetes</taxon>
        <taxon>Micromonosporales</taxon>
        <taxon>Micromonosporaceae</taxon>
        <taxon>Actinoplanes</taxon>
    </lineage>
</organism>
<comment type="caution">
    <text evidence="6">The sequence shown here is derived from an EMBL/GenBank/DDBJ whole genome shotgun (WGS) entry which is preliminary data.</text>
</comment>
<dbReference type="InterPro" id="IPR050090">
    <property type="entry name" value="Tyrosine_recombinase_XerCD"/>
</dbReference>
<protein>
    <submittedName>
        <fullName evidence="5 6">Integrase</fullName>
    </submittedName>
</protein>
<evidence type="ECO:0000256" key="1">
    <source>
        <dbReference type="ARBA" id="ARBA00023125"/>
    </source>
</evidence>
<reference evidence="6 7" key="1">
    <citation type="submission" date="2020-08" db="EMBL/GenBank/DDBJ databases">
        <title>Sequencing the genomes of 1000 actinobacteria strains.</title>
        <authorList>
            <person name="Klenk H.-P."/>
        </authorList>
    </citation>
    <scope>NUCLEOTIDE SEQUENCE [LARGE SCALE GENOMIC DNA]</scope>
    <source>
        <strain evidence="6 7">DSM 43150</strain>
    </source>
</reference>
<dbReference type="Pfam" id="PF00589">
    <property type="entry name" value="Phage_integrase"/>
    <property type="match status" value="1"/>
</dbReference>
<dbReference type="GO" id="GO:0006310">
    <property type="term" value="P:DNA recombination"/>
    <property type="evidence" value="ECO:0007669"/>
    <property type="project" value="UniProtKB-KW"/>
</dbReference>
<evidence type="ECO:0000256" key="2">
    <source>
        <dbReference type="ARBA" id="ARBA00023172"/>
    </source>
</evidence>
<evidence type="ECO:0000313" key="8">
    <source>
        <dbReference type="Proteomes" id="UP000631312"/>
    </source>
</evidence>
<dbReference type="InterPro" id="IPR011010">
    <property type="entry name" value="DNA_brk_join_enz"/>
</dbReference>
<evidence type="ECO:0000313" key="6">
    <source>
        <dbReference type="EMBL" id="MBB4747773.1"/>
    </source>
</evidence>
<dbReference type="EMBL" id="BOMP01000156">
    <property type="protein sequence ID" value="GIE45151.1"/>
    <property type="molecule type" value="Genomic_DNA"/>
</dbReference>
<dbReference type="Pfam" id="PF13102">
    <property type="entry name" value="Phage_int_SAM_5"/>
    <property type="match status" value="1"/>
</dbReference>
<dbReference type="PANTHER" id="PTHR30349">
    <property type="entry name" value="PHAGE INTEGRASE-RELATED"/>
    <property type="match status" value="1"/>
</dbReference>
<dbReference type="GO" id="GO:0003677">
    <property type="term" value="F:DNA binding"/>
    <property type="evidence" value="ECO:0007669"/>
    <property type="project" value="UniProtKB-KW"/>
</dbReference>
<dbReference type="SUPFAM" id="SSF56349">
    <property type="entry name" value="DNA breaking-rejoining enzymes"/>
    <property type="match status" value="2"/>
</dbReference>
<evidence type="ECO:0000256" key="3">
    <source>
        <dbReference type="SAM" id="MobiDB-lite"/>
    </source>
</evidence>
<proteinExistence type="predicted"/>
<dbReference type="Proteomes" id="UP000590511">
    <property type="component" value="Unassembled WGS sequence"/>
</dbReference>
<dbReference type="AlphaFoldDB" id="A0A7W7HC26"/>
<keyword evidence="8" id="KW-1185">Reference proteome</keyword>
<reference evidence="5 8" key="2">
    <citation type="submission" date="2021-01" db="EMBL/GenBank/DDBJ databases">
        <title>Whole genome shotgun sequence of Actinoplanes lobatus NBRC 12513.</title>
        <authorList>
            <person name="Komaki H."/>
            <person name="Tamura T."/>
        </authorList>
    </citation>
    <scope>NUCLEOTIDE SEQUENCE [LARGE SCALE GENOMIC DNA]</scope>
    <source>
        <strain evidence="5 8">NBRC 12513</strain>
    </source>
</reference>
<dbReference type="Gene3D" id="1.10.443.10">
    <property type="entry name" value="Intergrase catalytic core"/>
    <property type="match status" value="2"/>
</dbReference>
<feature type="region of interest" description="Disordered" evidence="3">
    <location>
        <begin position="470"/>
        <end position="501"/>
    </location>
</feature>
<dbReference type="GO" id="GO:0015074">
    <property type="term" value="P:DNA integration"/>
    <property type="evidence" value="ECO:0007669"/>
    <property type="project" value="InterPro"/>
</dbReference>
<dbReference type="RefSeq" id="WP_188120371.1">
    <property type="nucleotide sequence ID" value="NZ_BOMP01000156.1"/>
</dbReference>
<keyword evidence="2" id="KW-0233">DNA recombination</keyword>
<dbReference type="InterPro" id="IPR013762">
    <property type="entry name" value="Integrase-like_cat_sf"/>
</dbReference>
<dbReference type="InterPro" id="IPR025269">
    <property type="entry name" value="SAM-like_dom"/>
</dbReference>
<accession>A0A7W7HC26</accession>
<dbReference type="Gene3D" id="1.10.150.130">
    <property type="match status" value="1"/>
</dbReference>
<evidence type="ECO:0000259" key="4">
    <source>
        <dbReference type="PROSITE" id="PS51898"/>
    </source>
</evidence>
<name>A0A7W7HC26_9ACTN</name>
<keyword evidence="1" id="KW-0238">DNA-binding</keyword>
<sequence>MTVFCNAEGWQGTVVVGTRPDGTPDRRKRRGKDENEVRQKLKKLLEEMAAGEVVKAGEPPKLAALMADWLNNPAAEWRYNTKTGSYAWAVNNWLTPGLGAWRCDLLTAEAIESFLRSIYRDPDDTASEGLAPASVHTVFRVLRAILNDAVRRKIIPRNPMDFMTWRPKLIEEEVTPLFVEEVRAILRACEYRRNGTRWSIGLPLGLRQGEALGLPWWQAPKSTRDKPMGLDLDGGWLVVRRQSERRKWEHGCVDPIDCARPHCRTVPCPPRWQHGCGKDPNDCTKQRVDRCPKRAPRPGCATHRDPKTCTKLCPKDCTNHASVCPKRKNGGIVFTDTKSEAGRRRMALATPMIKLGVQHQRHQTQERTAAGEMWTDHNLVWCQPNGRPIDARADWEDWKDVLREAGVRDARVHDGRHTAATMLLLQGVDEQTVMAVMGWSDRRMLRRYQHVIDELRQEASKRVGALLWGAEEKPKKAKKKGKKKPQQETSPSVDAAKKVSATVSTTGEGLAKIIQFPRSA</sequence>
<feature type="region of interest" description="Disordered" evidence="3">
    <location>
        <begin position="15"/>
        <end position="37"/>
    </location>
</feature>
<dbReference type="InterPro" id="IPR002104">
    <property type="entry name" value="Integrase_catalytic"/>
</dbReference>
<dbReference type="EMBL" id="JACHNC010000001">
    <property type="protein sequence ID" value="MBB4747773.1"/>
    <property type="molecule type" value="Genomic_DNA"/>
</dbReference>
<dbReference type="InterPro" id="IPR010998">
    <property type="entry name" value="Integrase_recombinase_N"/>
</dbReference>
<dbReference type="PANTHER" id="PTHR30349:SF91">
    <property type="entry name" value="INTA PROTEIN"/>
    <property type="match status" value="1"/>
</dbReference>
<gene>
    <name evidence="5" type="ORF">Alo02nite_80490</name>
    <name evidence="6" type="ORF">BJ964_001934</name>
</gene>
<evidence type="ECO:0000313" key="5">
    <source>
        <dbReference type="EMBL" id="GIE45151.1"/>
    </source>
</evidence>
<dbReference type="Proteomes" id="UP000631312">
    <property type="component" value="Unassembled WGS sequence"/>
</dbReference>
<evidence type="ECO:0000313" key="7">
    <source>
        <dbReference type="Proteomes" id="UP000590511"/>
    </source>
</evidence>